<dbReference type="InterPro" id="IPR036709">
    <property type="entry name" value="Autotransporte_beta_dom_sf"/>
</dbReference>
<evidence type="ECO:0000313" key="2">
    <source>
        <dbReference type="EMBL" id="MBM3114789.1"/>
    </source>
</evidence>
<feature type="signal peptide" evidence="1">
    <location>
        <begin position="1"/>
        <end position="24"/>
    </location>
</feature>
<keyword evidence="3" id="KW-1185">Reference proteome</keyword>
<dbReference type="RefSeq" id="WP_203536454.1">
    <property type="nucleotide sequence ID" value="NZ_JAESND010000001.1"/>
</dbReference>
<proteinExistence type="predicted"/>
<sequence length="318" mass="34847">MSRYPRSRHFLCAAVLGFCATAHAEERQFRLVDANVQQRANGVLALMGYTVVPDVTTSSLSIKNVSSGDAGLNMTQLGGGATMSQSVPVYLEGALSYARYDPTFIATNGQEERRLPLKWNSLAASGGIGWDFPIAEHLVIRPIFNIAIGQVASDLSAAKWYVEQKVDRDFSFLDGGSLSAYGLGGSIMLDYEDLQPERDIDIELRYSNIPLKSFGNSDQSVQGRATAESASLWARYRAPISDWSLLDRPFRYVLEFAQTQFIGDLRGALGFNYLTSLGLGVELDSSKYDVIVTRTRLVTRYVFGNNVSGISVGLACSF</sequence>
<comment type="caution">
    <text evidence="2">The sequence shown here is derived from an EMBL/GenBank/DDBJ whole genome shotgun (WGS) entry which is preliminary data.</text>
</comment>
<dbReference type="Gene3D" id="2.40.128.130">
    <property type="entry name" value="Autotransporter beta-domain"/>
    <property type="match status" value="1"/>
</dbReference>
<dbReference type="EMBL" id="JAESND010000001">
    <property type="protein sequence ID" value="MBM3114789.1"/>
    <property type="molecule type" value="Genomic_DNA"/>
</dbReference>
<reference evidence="2 3" key="1">
    <citation type="submission" date="2021-01" db="EMBL/GenBank/DDBJ databases">
        <title>Draft Genome Sequence and Polyhydroxyalkanoate Biosynthetic Potential of Jeongeupia naejangsanensis Type Strain DSM 24253.</title>
        <authorList>
            <person name="Turrini P."/>
            <person name="Artuso I."/>
            <person name="Lugli G.A."/>
            <person name="Frangipani E."/>
            <person name="Ventura M."/>
            <person name="Visca P."/>
        </authorList>
    </citation>
    <scope>NUCLEOTIDE SEQUENCE [LARGE SCALE GENOMIC DNA]</scope>
    <source>
        <strain evidence="2 3">DSM 24253</strain>
    </source>
</reference>
<gene>
    <name evidence="2" type="ORF">JMJ54_03005</name>
</gene>
<organism evidence="2 3">
    <name type="scientific">Jeongeupia naejangsanensis</name>
    <dbReference type="NCBI Taxonomy" id="613195"/>
    <lineage>
        <taxon>Bacteria</taxon>
        <taxon>Pseudomonadati</taxon>
        <taxon>Pseudomonadota</taxon>
        <taxon>Betaproteobacteria</taxon>
        <taxon>Neisseriales</taxon>
        <taxon>Chitinibacteraceae</taxon>
        <taxon>Jeongeupia</taxon>
    </lineage>
</organism>
<protein>
    <submittedName>
        <fullName evidence="2">Autotransporter domain-containing protein</fullName>
    </submittedName>
</protein>
<feature type="chain" id="PRO_5045558414" evidence="1">
    <location>
        <begin position="25"/>
        <end position="318"/>
    </location>
</feature>
<accession>A0ABS2BGQ3</accession>
<evidence type="ECO:0000256" key="1">
    <source>
        <dbReference type="SAM" id="SignalP"/>
    </source>
</evidence>
<name>A0ABS2BGQ3_9NEIS</name>
<dbReference type="SUPFAM" id="SSF103515">
    <property type="entry name" value="Autotransporter"/>
    <property type="match status" value="1"/>
</dbReference>
<keyword evidence="1" id="KW-0732">Signal</keyword>
<dbReference type="Proteomes" id="UP000809431">
    <property type="component" value="Unassembled WGS sequence"/>
</dbReference>
<evidence type="ECO:0000313" key="3">
    <source>
        <dbReference type="Proteomes" id="UP000809431"/>
    </source>
</evidence>